<feature type="domain" description="YgjP-like metallopeptidase" evidence="1">
    <location>
        <begin position="23"/>
        <end position="93"/>
    </location>
</feature>
<comment type="caution">
    <text evidence="2">The sequence shown here is derived from an EMBL/GenBank/DDBJ whole genome shotgun (WGS) entry which is preliminary data.</text>
</comment>
<dbReference type="Gene3D" id="3.30.2010.10">
    <property type="entry name" value="Metalloproteases ('zincins'), catalytic domain"/>
    <property type="match status" value="1"/>
</dbReference>
<dbReference type="CDD" id="cd07344">
    <property type="entry name" value="M48_yhfN_like"/>
    <property type="match status" value="1"/>
</dbReference>
<feature type="domain" description="YgjP-like metallopeptidase" evidence="1">
    <location>
        <begin position="107"/>
        <end position="210"/>
    </location>
</feature>
<evidence type="ECO:0000313" key="2">
    <source>
        <dbReference type="EMBL" id="TLD97872.1"/>
    </source>
</evidence>
<evidence type="ECO:0000313" key="3">
    <source>
        <dbReference type="Proteomes" id="UP000029733"/>
    </source>
</evidence>
<dbReference type="EMBL" id="JRPR02000001">
    <property type="protein sequence ID" value="TLD97872.1"/>
    <property type="molecule type" value="Genomic_DNA"/>
</dbReference>
<accession>A0A4V6I2X8</accession>
<name>A0A4V6I2X8_9HELI</name>
<dbReference type="InterPro" id="IPR002725">
    <property type="entry name" value="YgjP-like_metallopeptidase"/>
</dbReference>
<dbReference type="InterPro" id="IPR053136">
    <property type="entry name" value="UTP_pyrophosphatase-like"/>
</dbReference>
<dbReference type="STRING" id="1677920.LS71_08645"/>
<dbReference type="PANTHER" id="PTHR30399">
    <property type="entry name" value="UNCHARACTERIZED PROTEIN YGJP"/>
    <property type="match status" value="1"/>
</dbReference>
<protein>
    <submittedName>
        <fullName evidence="2">M48 family peptidase</fullName>
    </submittedName>
</protein>
<proteinExistence type="predicted"/>
<keyword evidence="3" id="KW-1185">Reference proteome</keyword>
<sequence>MLKTLQKSYAKASSISLERKNIKYPRIVIKADLSLFVRVPMGFSSTEVQQFINTHHLWIQSHLDRLSKHTSSTHSLLQSHHNEILIFGVWQHLDSVRIESSTLFTPTLKKALQQRLYDYIIPRAQEFSARMNLAYKAIKITNATSRFGSCTYDNRLFFSFMLIFAPHSHIDYVIIHELAHIRHKNHSFKFWNLVLQYCPNAKTIRKDLREQARIYPFLLEKLSPR</sequence>
<gene>
    <name evidence="2" type="ORF">LS71_001910</name>
</gene>
<dbReference type="Pfam" id="PF01863">
    <property type="entry name" value="YgjP-like"/>
    <property type="match status" value="2"/>
</dbReference>
<evidence type="ECO:0000259" key="1">
    <source>
        <dbReference type="Pfam" id="PF01863"/>
    </source>
</evidence>
<dbReference type="AlphaFoldDB" id="A0A4V6I2X8"/>
<dbReference type="Proteomes" id="UP000029733">
    <property type="component" value="Unassembled WGS sequence"/>
</dbReference>
<dbReference type="OrthoDB" id="5321643at2"/>
<organism evidence="2 3">
    <name type="scientific">Helicobacter jaachi</name>
    <dbReference type="NCBI Taxonomy" id="1677920"/>
    <lineage>
        <taxon>Bacteria</taxon>
        <taxon>Pseudomonadati</taxon>
        <taxon>Campylobacterota</taxon>
        <taxon>Epsilonproteobacteria</taxon>
        <taxon>Campylobacterales</taxon>
        <taxon>Helicobacteraceae</taxon>
        <taxon>Helicobacter</taxon>
    </lineage>
</organism>
<reference evidence="2 3" key="1">
    <citation type="journal article" date="2014" name="Genome Announc.">
        <title>Draft genome sequences of eight enterohepatic helicobacter species isolated from both laboratory and wild rodents.</title>
        <authorList>
            <person name="Sheh A."/>
            <person name="Shen Z."/>
            <person name="Fox J.G."/>
        </authorList>
    </citation>
    <scope>NUCLEOTIDE SEQUENCE [LARGE SCALE GENOMIC DNA]</scope>
    <source>
        <strain evidence="2 3">MIT 09-6949</strain>
    </source>
</reference>
<dbReference type="PANTHER" id="PTHR30399:SF1">
    <property type="entry name" value="UTP PYROPHOSPHATASE"/>
    <property type="match status" value="1"/>
</dbReference>